<accession>A0A401SK18</accession>
<dbReference type="AlphaFoldDB" id="A0A401SK18"/>
<dbReference type="InterPro" id="IPR050892">
    <property type="entry name" value="ADP-ribose_metab_enzymes"/>
</dbReference>
<dbReference type="PANTHER" id="PTHR12521:SF0">
    <property type="entry name" value="ADP-RIBOSE GLYCOHYDROLASE OARD1"/>
    <property type="match status" value="1"/>
</dbReference>
<dbReference type="Proteomes" id="UP000287033">
    <property type="component" value="Unassembled WGS sequence"/>
</dbReference>
<evidence type="ECO:0000313" key="3">
    <source>
        <dbReference type="Proteomes" id="UP000287033"/>
    </source>
</evidence>
<dbReference type="InterPro" id="IPR002589">
    <property type="entry name" value="Macro_dom"/>
</dbReference>
<proteinExistence type="predicted"/>
<evidence type="ECO:0000313" key="2">
    <source>
        <dbReference type="EMBL" id="GCC30730.1"/>
    </source>
</evidence>
<name>A0A401SK18_CHIPU</name>
<comment type="caution">
    <text evidence="2">The sequence shown here is derived from an EMBL/GenBank/DDBJ whole genome shotgun (WGS) entry which is preliminary data.</text>
</comment>
<protein>
    <recommendedName>
        <fullName evidence="1">Macro domain-containing protein</fullName>
    </recommendedName>
</protein>
<sequence>MGNKRVRAGADRRGLILIGELRLFRKDNLNWGIKDKMTSSSEKPQEGNSFEIRYLKGDLFSCPEKDALAHCISEDCEMEAGIAVLFKKKYGCVDELRNQKKKIGEAAVLQKDQQYIYYLITKKVASDKPTYDDLQSSLKAMKNHCLSNGVLQISMPKIGCGLDNLEWDKVSAIIQEVFKNTKIIITVYSL</sequence>
<keyword evidence="3" id="KW-1185">Reference proteome</keyword>
<evidence type="ECO:0000259" key="1">
    <source>
        <dbReference type="PROSITE" id="PS51154"/>
    </source>
</evidence>
<dbReference type="Pfam" id="PF01661">
    <property type="entry name" value="Macro"/>
    <property type="match status" value="1"/>
</dbReference>
<gene>
    <name evidence="2" type="ORF">chiPu_0009184</name>
</gene>
<dbReference type="EMBL" id="BEZZ01000321">
    <property type="protein sequence ID" value="GCC30730.1"/>
    <property type="molecule type" value="Genomic_DNA"/>
</dbReference>
<dbReference type="OMA" id="SEDCAMG"/>
<dbReference type="PANTHER" id="PTHR12521">
    <property type="entry name" value="PROTEIN C6ORF130"/>
    <property type="match status" value="1"/>
</dbReference>
<dbReference type="STRING" id="137246.A0A401SK18"/>
<dbReference type="InterPro" id="IPR043472">
    <property type="entry name" value="Macro_dom-like"/>
</dbReference>
<dbReference type="OrthoDB" id="2155246at2759"/>
<dbReference type="SMART" id="SM00506">
    <property type="entry name" value="A1pp"/>
    <property type="match status" value="1"/>
</dbReference>
<dbReference type="Gene3D" id="3.40.220.10">
    <property type="entry name" value="Leucine Aminopeptidase, subunit E, domain 1"/>
    <property type="match status" value="1"/>
</dbReference>
<organism evidence="2 3">
    <name type="scientific">Chiloscyllium punctatum</name>
    <name type="common">Brownbanded bambooshark</name>
    <name type="synonym">Hemiscyllium punctatum</name>
    <dbReference type="NCBI Taxonomy" id="137246"/>
    <lineage>
        <taxon>Eukaryota</taxon>
        <taxon>Metazoa</taxon>
        <taxon>Chordata</taxon>
        <taxon>Craniata</taxon>
        <taxon>Vertebrata</taxon>
        <taxon>Chondrichthyes</taxon>
        <taxon>Elasmobranchii</taxon>
        <taxon>Galeomorphii</taxon>
        <taxon>Galeoidea</taxon>
        <taxon>Orectolobiformes</taxon>
        <taxon>Hemiscylliidae</taxon>
        <taxon>Chiloscyllium</taxon>
    </lineage>
</organism>
<feature type="domain" description="Macro" evidence="1">
    <location>
        <begin position="39"/>
        <end position="190"/>
    </location>
</feature>
<dbReference type="PROSITE" id="PS51154">
    <property type="entry name" value="MACRO"/>
    <property type="match status" value="1"/>
</dbReference>
<dbReference type="GO" id="GO:0140291">
    <property type="term" value="P:peptidyl-glutamate ADP-deribosylation"/>
    <property type="evidence" value="ECO:0007669"/>
    <property type="project" value="TreeGrafter"/>
</dbReference>
<reference evidence="2 3" key="1">
    <citation type="journal article" date="2018" name="Nat. Ecol. Evol.">
        <title>Shark genomes provide insights into elasmobranch evolution and the origin of vertebrates.</title>
        <authorList>
            <person name="Hara Y"/>
            <person name="Yamaguchi K"/>
            <person name="Onimaru K"/>
            <person name="Kadota M"/>
            <person name="Koyanagi M"/>
            <person name="Keeley SD"/>
            <person name="Tatsumi K"/>
            <person name="Tanaka K"/>
            <person name="Motone F"/>
            <person name="Kageyama Y"/>
            <person name="Nozu R"/>
            <person name="Adachi N"/>
            <person name="Nishimura O"/>
            <person name="Nakagawa R"/>
            <person name="Tanegashima C"/>
            <person name="Kiyatake I"/>
            <person name="Matsumoto R"/>
            <person name="Murakumo K"/>
            <person name="Nishida K"/>
            <person name="Terakita A"/>
            <person name="Kuratani S"/>
            <person name="Sato K"/>
            <person name="Hyodo S Kuraku.S."/>
        </authorList>
    </citation>
    <scope>NUCLEOTIDE SEQUENCE [LARGE SCALE GENOMIC DNA]</scope>
</reference>
<dbReference type="CDD" id="cd02901">
    <property type="entry name" value="Macro_Poa1p-like"/>
    <property type="match status" value="1"/>
</dbReference>
<dbReference type="SUPFAM" id="SSF52949">
    <property type="entry name" value="Macro domain-like"/>
    <property type="match status" value="1"/>
</dbReference>